<evidence type="ECO:0000256" key="1">
    <source>
        <dbReference type="SAM" id="MobiDB-lite"/>
    </source>
</evidence>
<accession>A0AAD7RIE0</accession>
<protein>
    <submittedName>
        <fullName evidence="2">Uncharacterized protein</fullName>
    </submittedName>
</protein>
<dbReference type="AlphaFoldDB" id="A0AAD7RIE0"/>
<dbReference type="EMBL" id="JAINUG010000262">
    <property type="protein sequence ID" value="KAJ8384908.1"/>
    <property type="molecule type" value="Genomic_DNA"/>
</dbReference>
<organism evidence="2 3">
    <name type="scientific">Aldrovandia affinis</name>
    <dbReference type="NCBI Taxonomy" id="143900"/>
    <lineage>
        <taxon>Eukaryota</taxon>
        <taxon>Metazoa</taxon>
        <taxon>Chordata</taxon>
        <taxon>Craniata</taxon>
        <taxon>Vertebrata</taxon>
        <taxon>Euteleostomi</taxon>
        <taxon>Actinopterygii</taxon>
        <taxon>Neopterygii</taxon>
        <taxon>Teleostei</taxon>
        <taxon>Notacanthiformes</taxon>
        <taxon>Halosauridae</taxon>
        <taxon>Aldrovandia</taxon>
    </lineage>
</organism>
<proteinExistence type="predicted"/>
<evidence type="ECO:0000313" key="2">
    <source>
        <dbReference type="EMBL" id="KAJ8384908.1"/>
    </source>
</evidence>
<sequence>MIQTLIGPVCLMVGALTDEPSAWSLFRSEIVSAQAPVPVRTSHGTATQIQHLCLGGEPSNSATEVNFPHILRALRDPPHSPHLTARRPSGYGSTQAHAHFRYKTLRKTCAKKGFRNARA</sequence>
<name>A0AAD7RIE0_9TELE</name>
<evidence type="ECO:0000313" key="3">
    <source>
        <dbReference type="Proteomes" id="UP001221898"/>
    </source>
</evidence>
<reference evidence="2" key="1">
    <citation type="journal article" date="2023" name="Science">
        <title>Genome structures resolve the early diversification of teleost fishes.</title>
        <authorList>
            <person name="Parey E."/>
            <person name="Louis A."/>
            <person name="Montfort J."/>
            <person name="Bouchez O."/>
            <person name="Roques C."/>
            <person name="Iampietro C."/>
            <person name="Lluch J."/>
            <person name="Castinel A."/>
            <person name="Donnadieu C."/>
            <person name="Desvignes T."/>
            <person name="Floi Bucao C."/>
            <person name="Jouanno E."/>
            <person name="Wen M."/>
            <person name="Mejri S."/>
            <person name="Dirks R."/>
            <person name="Jansen H."/>
            <person name="Henkel C."/>
            <person name="Chen W.J."/>
            <person name="Zahm M."/>
            <person name="Cabau C."/>
            <person name="Klopp C."/>
            <person name="Thompson A.W."/>
            <person name="Robinson-Rechavi M."/>
            <person name="Braasch I."/>
            <person name="Lecointre G."/>
            <person name="Bobe J."/>
            <person name="Postlethwait J.H."/>
            <person name="Berthelot C."/>
            <person name="Roest Crollius H."/>
            <person name="Guiguen Y."/>
        </authorList>
    </citation>
    <scope>NUCLEOTIDE SEQUENCE</scope>
    <source>
        <strain evidence="2">NC1722</strain>
    </source>
</reference>
<dbReference type="Proteomes" id="UP001221898">
    <property type="component" value="Unassembled WGS sequence"/>
</dbReference>
<gene>
    <name evidence="2" type="ORF">AAFF_G00197160</name>
</gene>
<comment type="caution">
    <text evidence="2">The sequence shown here is derived from an EMBL/GenBank/DDBJ whole genome shotgun (WGS) entry which is preliminary data.</text>
</comment>
<feature type="region of interest" description="Disordered" evidence="1">
    <location>
        <begin position="76"/>
        <end position="96"/>
    </location>
</feature>
<keyword evidence="3" id="KW-1185">Reference proteome</keyword>